<dbReference type="GO" id="GO:0044781">
    <property type="term" value="P:bacterial-type flagellum organization"/>
    <property type="evidence" value="ECO:0007669"/>
    <property type="project" value="InterPro"/>
</dbReference>
<dbReference type="RefSeq" id="WP_160643249.1">
    <property type="nucleotide sequence ID" value="NZ_SIJB01000001.1"/>
</dbReference>
<dbReference type="Proteomes" id="UP000448943">
    <property type="component" value="Unassembled WGS sequence"/>
</dbReference>
<evidence type="ECO:0000313" key="7">
    <source>
        <dbReference type="EMBL" id="NBI27373.1"/>
    </source>
</evidence>
<dbReference type="InterPro" id="IPR022781">
    <property type="entry name" value="Flagellar_biosynth_FliO"/>
</dbReference>
<comment type="subcellular location">
    <subcellularLocation>
        <location evidence="1">Cell membrane</location>
    </subcellularLocation>
</comment>
<proteinExistence type="predicted"/>
<evidence type="ECO:0000256" key="5">
    <source>
        <dbReference type="ARBA" id="ARBA00023136"/>
    </source>
</evidence>
<evidence type="ECO:0000256" key="2">
    <source>
        <dbReference type="ARBA" id="ARBA00022475"/>
    </source>
</evidence>
<dbReference type="OrthoDB" id="2376965at2"/>
<accession>A0A6N9PY73</accession>
<feature type="transmembrane region" description="Helical" evidence="6">
    <location>
        <begin position="30"/>
        <end position="51"/>
    </location>
</feature>
<dbReference type="AlphaFoldDB" id="A0A6N9PY73"/>
<dbReference type="GO" id="GO:0016020">
    <property type="term" value="C:membrane"/>
    <property type="evidence" value="ECO:0007669"/>
    <property type="project" value="InterPro"/>
</dbReference>
<dbReference type="EMBL" id="SIJB01000001">
    <property type="protein sequence ID" value="NBI27373.1"/>
    <property type="molecule type" value="Genomic_DNA"/>
</dbReference>
<keyword evidence="5 6" id="KW-0472">Membrane</keyword>
<evidence type="ECO:0000256" key="1">
    <source>
        <dbReference type="ARBA" id="ARBA00004236"/>
    </source>
</evidence>
<evidence type="ECO:0008006" key="9">
    <source>
        <dbReference type="Google" id="ProtNLM"/>
    </source>
</evidence>
<evidence type="ECO:0000256" key="4">
    <source>
        <dbReference type="ARBA" id="ARBA00022989"/>
    </source>
</evidence>
<keyword evidence="2" id="KW-1003">Cell membrane</keyword>
<keyword evidence="4 6" id="KW-1133">Transmembrane helix</keyword>
<keyword evidence="8" id="KW-1185">Reference proteome</keyword>
<protein>
    <recommendedName>
        <fullName evidence="9">Flagellar protein FliO/FliZ</fullName>
    </recommendedName>
</protein>
<dbReference type="Pfam" id="PF04347">
    <property type="entry name" value="FliO"/>
    <property type="match status" value="1"/>
</dbReference>
<gene>
    <name evidence="7" type="ORF">ERL59_00125</name>
</gene>
<sequence length="186" mass="21510">MVTLKNTTYTLNKLMSPPLNNRVEGLTEQFVFVFFVLLLIIVLIFLVIKFLTKNTMLSNRLIKHLGGIKLGQKNSIQVIEFGGDIYLVGVGDDVQLIDKIDQIEKINLIKQTLNTNHKSINFLDYKSLFNGLKKNKAEEIIHTENQTNSTFHEVIYEKINNVKKRNEKIDSMLINDKNKDRENEDD</sequence>
<keyword evidence="3 6" id="KW-0812">Transmembrane</keyword>
<evidence type="ECO:0000256" key="6">
    <source>
        <dbReference type="SAM" id="Phobius"/>
    </source>
</evidence>
<name>A0A6N9PY73_9BACL</name>
<reference evidence="7 8" key="1">
    <citation type="submission" date="2019-01" db="EMBL/GenBank/DDBJ databases">
        <title>Chengkuizengella sp. nov., isolated from deep-sea sediment of East Pacific Ocean.</title>
        <authorList>
            <person name="Yang J."/>
            <person name="Lai Q."/>
            <person name="Shao Z."/>
        </authorList>
    </citation>
    <scope>NUCLEOTIDE SEQUENCE [LARGE SCALE GENOMIC DNA]</scope>
    <source>
        <strain evidence="7 8">YPA3-1-1</strain>
    </source>
</reference>
<organism evidence="7 8">
    <name type="scientific">Chengkuizengella marina</name>
    <dbReference type="NCBI Taxonomy" id="2507566"/>
    <lineage>
        <taxon>Bacteria</taxon>
        <taxon>Bacillati</taxon>
        <taxon>Bacillota</taxon>
        <taxon>Bacilli</taxon>
        <taxon>Bacillales</taxon>
        <taxon>Paenibacillaceae</taxon>
        <taxon>Chengkuizengella</taxon>
    </lineage>
</organism>
<evidence type="ECO:0000313" key="8">
    <source>
        <dbReference type="Proteomes" id="UP000448943"/>
    </source>
</evidence>
<evidence type="ECO:0000256" key="3">
    <source>
        <dbReference type="ARBA" id="ARBA00022692"/>
    </source>
</evidence>
<comment type="caution">
    <text evidence="7">The sequence shown here is derived from an EMBL/GenBank/DDBJ whole genome shotgun (WGS) entry which is preliminary data.</text>
</comment>